<dbReference type="InterPro" id="IPR046522">
    <property type="entry name" value="DUF6699"/>
</dbReference>
<keyword evidence="1" id="KW-0472">Membrane</keyword>
<evidence type="ECO:0000313" key="3">
    <source>
        <dbReference type="EMBL" id="GJE85318.1"/>
    </source>
</evidence>
<accession>A0A9P3L8T0</accession>
<feature type="transmembrane region" description="Helical" evidence="1">
    <location>
        <begin position="30"/>
        <end position="49"/>
    </location>
</feature>
<dbReference type="EMBL" id="BPQB01000002">
    <property type="protein sequence ID" value="GJE85318.1"/>
    <property type="molecule type" value="Genomic_DNA"/>
</dbReference>
<keyword evidence="1" id="KW-0812">Transmembrane</keyword>
<organism evidence="3 4">
    <name type="scientific">Phanerochaete sordida</name>
    <dbReference type="NCBI Taxonomy" id="48140"/>
    <lineage>
        <taxon>Eukaryota</taxon>
        <taxon>Fungi</taxon>
        <taxon>Dikarya</taxon>
        <taxon>Basidiomycota</taxon>
        <taxon>Agaricomycotina</taxon>
        <taxon>Agaricomycetes</taxon>
        <taxon>Polyporales</taxon>
        <taxon>Phanerochaetaceae</taxon>
        <taxon>Phanerochaete</taxon>
    </lineage>
</organism>
<keyword evidence="1" id="KW-1133">Transmembrane helix</keyword>
<gene>
    <name evidence="3" type="ORF">PsYK624_013970</name>
</gene>
<dbReference type="Proteomes" id="UP000703269">
    <property type="component" value="Unassembled WGS sequence"/>
</dbReference>
<evidence type="ECO:0000313" key="4">
    <source>
        <dbReference type="Proteomes" id="UP000703269"/>
    </source>
</evidence>
<sequence>MDEEVELRSIGSELPEPIAMRDRFKPPAVTWYRTIVTVSILGFGTWKTVASVQNATIISNVLDWILGVALAVLYFWLGEFAEATALCWLFRRSVFVDVRIVCRLSFDTVTSLRQTVDGKWQLLITMIFVHGRPHQPNVPRPSEQSSSFDPHNLSLPFSLADYSLSSLPMQSIVSDLLSTQLQMRPFQWDLLSDPVHLAAPSASPSTDGLLQPAQLATPATTPPVAELKITHPDLPWLINVSMSGHFSNTCVTVGDVLQQLYQTLRLNVSRTEYEIAEKTGPGATTAISSAFELRTRLAGEYVVLERKRGVRRIDFLKGKTQFAGFTATVRQDDGVTLLHLDVQ</sequence>
<keyword evidence="4" id="KW-1185">Reference proteome</keyword>
<evidence type="ECO:0000256" key="1">
    <source>
        <dbReference type="SAM" id="Phobius"/>
    </source>
</evidence>
<dbReference type="OrthoDB" id="3268450at2759"/>
<feature type="domain" description="DUF6699" evidence="2">
    <location>
        <begin position="187"/>
        <end position="329"/>
    </location>
</feature>
<name>A0A9P3L8T0_9APHY</name>
<protein>
    <recommendedName>
        <fullName evidence="2">DUF6699 domain-containing protein</fullName>
    </recommendedName>
</protein>
<evidence type="ECO:0000259" key="2">
    <source>
        <dbReference type="Pfam" id="PF20415"/>
    </source>
</evidence>
<feature type="transmembrane region" description="Helical" evidence="1">
    <location>
        <begin position="61"/>
        <end position="77"/>
    </location>
</feature>
<reference evidence="3 4" key="1">
    <citation type="submission" date="2021-08" db="EMBL/GenBank/DDBJ databases">
        <title>Draft Genome Sequence of Phanerochaete sordida strain YK-624.</title>
        <authorList>
            <person name="Mori T."/>
            <person name="Dohra H."/>
            <person name="Suzuki T."/>
            <person name="Kawagishi H."/>
            <person name="Hirai H."/>
        </authorList>
    </citation>
    <scope>NUCLEOTIDE SEQUENCE [LARGE SCALE GENOMIC DNA]</scope>
    <source>
        <strain evidence="3 4">YK-624</strain>
    </source>
</reference>
<comment type="caution">
    <text evidence="3">The sequence shown here is derived from an EMBL/GenBank/DDBJ whole genome shotgun (WGS) entry which is preliminary data.</text>
</comment>
<dbReference type="AlphaFoldDB" id="A0A9P3L8T0"/>
<dbReference type="Pfam" id="PF20415">
    <property type="entry name" value="DUF6699"/>
    <property type="match status" value="1"/>
</dbReference>
<proteinExistence type="predicted"/>